<dbReference type="Proteomes" id="UP000648075">
    <property type="component" value="Unassembled WGS sequence"/>
</dbReference>
<dbReference type="PANTHER" id="PTHR43861:SF1">
    <property type="entry name" value="TRANS-ACONITATE 2-METHYLTRANSFERASE"/>
    <property type="match status" value="1"/>
</dbReference>
<keyword evidence="3" id="KW-1185">Reference proteome</keyword>
<keyword evidence="1" id="KW-0812">Transmembrane</keyword>
<dbReference type="Gene3D" id="3.40.50.150">
    <property type="entry name" value="Vaccinia Virus protein VP39"/>
    <property type="match status" value="1"/>
</dbReference>
<dbReference type="EMBL" id="BMZA01000002">
    <property type="protein sequence ID" value="GGY96687.1"/>
    <property type="molecule type" value="Genomic_DNA"/>
</dbReference>
<feature type="transmembrane region" description="Helical" evidence="1">
    <location>
        <begin position="208"/>
        <end position="229"/>
    </location>
</feature>
<name>A0A918PBU2_9SPHN</name>
<sequence>MQETRYADGTYLENNPTWHEEDSVQKVMWIERFLRKNRITPRTIAEVGCGAGGILAGMQQHFPQARLYGYEISPQAYAIAQAKANDSLQIHYQDILQVDHEPFDLLMAIDVFEHVPDYLDFITRLRDRAQYKLFHVPLDLSVRMLLQPRIFTDIRADLGHLHYFNKTTTLDTLTYCGYEIVDHAYTYWSLDYPSLSLKSRLAKIPRRLFARVAPDLAMSVLGGGSMLVLTR</sequence>
<accession>A0A918PBU2</accession>
<keyword evidence="1" id="KW-1133">Transmembrane helix</keyword>
<organism evidence="2 3">
    <name type="scientific">Novosphingobium colocasiae</name>
    <dbReference type="NCBI Taxonomy" id="1256513"/>
    <lineage>
        <taxon>Bacteria</taxon>
        <taxon>Pseudomonadati</taxon>
        <taxon>Pseudomonadota</taxon>
        <taxon>Alphaproteobacteria</taxon>
        <taxon>Sphingomonadales</taxon>
        <taxon>Sphingomonadaceae</taxon>
        <taxon>Novosphingobium</taxon>
    </lineage>
</organism>
<dbReference type="RefSeq" id="WP_189619973.1">
    <property type="nucleotide sequence ID" value="NZ_BMZA01000002.1"/>
</dbReference>
<dbReference type="InterPro" id="IPR029063">
    <property type="entry name" value="SAM-dependent_MTases_sf"/>
</dbReference>
<dbReference type="Pfam" id="PF13489">
    <property type="entry name" value="Methyltransf_23"/>
    <property type="match status" value="1"/>
</dbReference>
<reference evidence="2" key="2">
    <citation type="submission" date="2020-09" db="EMBL/GenBank/DDBJ databases">
        <authorList>
            <person name="Sun Q."/>
            <person name="Kim S."/>
        </authorList>
    </citation>
    <scope>NUCLEOTIDE SEQUENCE</scope>
    <source>
        <strain evidence="2">KCTC 32255</strain>
    </source>
</reference>
<reference evidence="2" key="1">
    <citation type="journal article" date="2014" name="Int. J. Syst. Evol. Microbiol.">
        <title>Complete genome sequence of Corynebacterium casei LMG S-19264T (=DSM 44701T), isolated from a smear-ripened cheese.</title>
        <authorList>
            <consortium name="US DOE Joint Genome Institute (JGI-PGF)"/>
            <person name="Walter F."/>
            <person name="Albersmeier A."/>
            <person name="Kalinowski J."/>
            <person name="Ruckert C."/>
        </authorList>
    </citation>
    <scope>NUCLEOTIDE SEQUENCE</scope>
    <source>
        <strain evidence="2">KCTC 32255</strain>
    </source>
</reference>
<evidence type="ECO:0000313" key="3">
    <source>
        <dbReference type="Proteomes" id="UP000648075"/>
    </source>
</evidence>
<dbReference type="PANTHER" id="PTHR43861">
    <property type="entry name" value="TRANS-ACONITATE 2-METHYLTRANSFERASE-RELATED"/>
    <property type="match status" value="1"/>
</dbReference>
<keyword evidence="1" id="KW-0472">Membrane</keyword>
<dbReference type="AlphaFoldDB" id="A0A918PBU2"/>
<proteinExistence type="predicted"/>
<evidence type="ECO:0008006" key="4">
    <source>
        <dbReference type="Google" id="ProtNLM"/>
    </source>
</evidence>
<protein>
    <recommendedName>
        <fullName evidence="4">Class I SAM-dependent methyltransferase</fullName>
    </recommendedName>
</protein>
<dbReference type="CDD" id="cd02440">
    <property type="entry name" value="AdoMet_MTases"/>
    <property type="match status" value="1"/>
</dbReference>
<dbReference type="SUPFAM" id="SSF53335">
    <property type="entry name" value="S-adenosyl-L-methionine-dependent methyltransferases"/>
    <property type="match status" value="1"/>
</dbReference>
<evidence type="ECO:0000313" key="2">
    <source>
        <dbReference type="EMBL" id="GGY96687.1"/>
    </source>
</evidence>
<gene>
    <name evidence="2" type="ORF">GCM10011614_09460</name>
</gene>
<comment type="caution">
    <text evidence="2">The sequence shown here is derived from an EMBL/GenBank/DDBJ whole genome shotgun (WGS) entry which is preliminary data.</text>
</comment>
<evidence type="ECO:0000256" key="1">
    <source>
        <dbReference type="SAM" id="Phobius"/>
    </source>
</evidence>